<dbReference type="Proteomes" id="UP000183263">
    <property type="component" value="Unassembled WGS sequence"/>
</dbReference>
<organism evidence="1 2">
    <name type="scientific">Rhodococcus triatomae</name>
    <dbReference type="NCBI Taxonomy" id="300028"/>
    <lineage>
        <taxon>Bacteria</taxon>
        <taxon>Bacillati</taxon>
        <taxon>Actinomycetota</taxon>
        <taxon>Actinomycetes</taxon>
        <taxon>Mycobacteriales</taxon>
        <taxon>Nocardiaceae</taxon>
        <taxon>Rhodococcus</taxon>
    </lineage>
</organism>
<reference evidence="1 2" key="1">
    <citation type="submission" date="2016-10" db="EMBL/GenBank/DDBJ databases">
        <authorList>
            <person name="de Groot N.N."/>
        </authorList>
    </citation>
    <scope>NUCLEOTIDE SEQUENCE [LARGE SCALE GENOMIC DNA]</scope>
    <source>
        <strain evidence="1 2">DSM 44892</strain>
    </source>
</reference>
<keyword evidence="2" id="KW-1185">Reference proteome</keyword>
<dbReference type="EMBL" id="FNDN01000006">
    <property type="protein sequence ID" value="SDI33489.1"/>
    <property type="molecule type" value="Genomic_DNA"/>
</dbReference>
<dbReference type="RefSeq" id="WP_139183255.1">
    <property type="nucleotide sequence ID" value="NZ_CP048813.1"/>
</dbReference>
<protein>
    <submittedName>
        <fullName evidence="1">Uncharacterized protein</fullName>
    </submittedName>
</protein>
<gene>
    <name evidence="1" type="ORF">SAMN05444695_106260</name>
</gene>
<name>A0A1G8JQC5_9NOCA</name>
<proteinExistence type="predicted"/>
<sequence>MWHGTVGPGVAVEKLTRPGGGFSGKYRFFLREDPDTWIEGGMVDATLTHGFAMTFAQWVTATITHPAVVSSDTTAWPPRD</sequence>
<dbReference type="AlphaFoldDB" id="A0A1G8JQC5"/>
<evidence type="ECO:0000313" key="2">
    <source>
        <dbReference type="Proteomes" id="UP000183263"/>
    </source>
</evidence>
<evidence type="ECO:0000313" key="1">
    <source>
        <dbReference type="EMBL" id="SDI33489.1"/>
    </source>
</evidence>
<accession>A0A1G8JQC5</accession>